<dbReference type="Proteomes" id="UP000655759">
    <property type="component" value="Unassembled WGS sequence"/>
</dbReference>
<dbReference type="Gene3D" id="1.10.10.10">
    <property type="entry name" value="Winged helix-like DNA-binding domain superfamily/Winged helix DNA-binding domain"/>
    <property type="match status" value="1"/>
</dbReference>
<dbReference type="SUPFAM" id="SSF46785">
    <property type="entry name" value="Winged helix' DNA-binding domain"/>
    <property type="match status" value="1"/>
</dbReference>
<accession>V6AT25</accession>
<name>V6AT25_9ARCH</name>
<dbReference type="RefSeq" id="WP_048195537.1">
    <property type="nucleotide sequence ID" value="NZ_CAJNAQ010000005.1"/>
</dbReference>
<dbReference type="AlphaFoldDB" id="V6AT25"/>
<dbReference type="CDD" id="cd00090">
    <property type="entry name" value="HTH_ARSR"/>
    <property type="match status" value="1"/>
</dbReference>
<dbReference type="EMBL" id="CAJNAQ010000005">
    <property type="protein sequence ID" value="CAE6499452.1"/>
    <property type="molecule type" value="Genomic_DNA"/>
</dbReference>
<evidence type="ECO:0000313" key="2">
    <source>
        <dbReference type="EMBL" id="CDI05608.1"/>
    </source>
</evidence>
<reference evidence="2" key="1">
    <citation type="journal article" date="2013" name="PLoS ONE">
        <title>Enrichment and Genome Sequence of the Group I.1a Ammonia-Oxidizing Archaeon ?Ca. Nitrosotenuis uzonensis? Representing a Clade Globally.</title>
        <authorList>
            <person name="Lebedeva E.V."/>
            <person name="Hatzenpichler R."/>
            <person name="Pelletier E."/>
            <person name="Schuster N."/>
            <person name="Hauzmayer S."/>
            <person name="Bulaev A."/>
            <person name="Grigor'eva N.V."/>
            <person name="Galushko A."/>
            <person name="Schmid M."/>
            <person name="Palatinszky M."/>
            <person name="Le Paslier D."/>
            <person name="Daims H."/>
            <person name="Wagner M."/>
        </authorList>
    </citation>
    <scope>NUCLEOTIDE SEQUENCE [LARGE SCALE GENOMIC DNA]</scope>
    <source>
        <strain evidence="2">N4</strain>
    </source>
</reference>
<evidence type="ECO:0008006" key="4">
    <source>
        <dbReference type="Google" id="ProtNLM"/>
    </source>
</evidence>
<protein>
    <recommendedName>
        <fullName evidence="4">Transcriptional regulator</fullName>
    </recommendedName>
</protein>
<dbReference type="InterPro" id="IPR036390">
    <property type="entry name" value="WH_DNA-bd_sf"/>
</dbReference>
<evidence type="ECO:0000313" key="1">
    <source>
        <dbReference type="EMBL" id="CAE6499452.1"/>
    </source>
</evidence>
<dbReference type="Proteomes" id="UP000018159">
    <property type="component" value="Unassembled WGS sequence"/>
</dbReference>
<dbReference type="InterPro" id="IPR011991">
    <property type="entry name" value="ArsR-like_HTH"/>
</dbReference>
<comment type="caution">
    <text evidence="2">The sequence shown here is derived from an EMBL/GenBank/DDBJ whole genome shotgun (WGS) entry which is preliminary data.</text>
</comment>
<sequence length="117" mass="13441">MQDDILREVVIEEDEKKQKALEIFSDNYTRAILSTVMEQPKSALQISCETKIPSTTVYRKIGSLLENNLIRISGQISENGKKNFLYKSKIKSFHITFTKDKFTIFANTNGSCKFCLH</sequence>
<reference evidence="1" key="3">
    <citation type="submission" date="2021-02" db="EMBL/GenBank/DDBJ databases">
        <authorList>
            <person name="Han P."/>
        </authorList>
    </citation>
    <scope>NUCLEOTIDE SEQUENCE</scope>
    <source>
        <strain evidence="1">Candidatus Nitrosotenuis uzonensis 5A</strain>
    </source>
</reference>
<reference evidence="2" key="2">
    <citation type="submission" date="2013-10" db="EMBL/GenBank/DDBJ databases">
        <authorList>
            <person name="Regsiter A."/>
        </authorList>
    </citation>
    <scope>NUCLEOTIDE SEQUENCE</scope>
    <source>
        <strain evidence="2">N4</strain>
    </source>
</reference>
<gene>
    <name evidence="2" type="ORF">NITUZ_30300</name>
    <name evidence="1" type="ORF">NUZ5A_50903</name>
</gene>
<dbReference type="InterPro" id="IPR036388">
    <property type="entry name" value="WH-like_DNA-bd_sf"/>
</dbReference>
<keyword evidence="3" id="KW-1185">Reference proteome</keyword>
<dbReference type="OrthoDB" id="9343at2157"/>
<dbReference type="EMBL" id="CBTY010000008">
    <property type="protein sequence ID" value="CDI05608.1"/>
    <property type="molecule type" value="Genomic_DNA"/>
</dbReference>
<proteinExistence type="predicted"/>
<organism evidence="2 3">
    <name type="scientific">Candidatus Nitrosotenuis uzonensis</name>
    <dbReference type="NCBI Taxonomy" id="1407055"/>
    <lineage>
        <taxon>Archaea</taxon>
        <taxon>Nitrososphaerota</taxon>
        <taxon>Candidatus Nitrosotenuis</taxon>
    </lineage>
</organism>
<evidence type="ECO:0000313" key="3">
    <source>
        <dbReference type="Proteomes" id="UP000018159"/>
    </source>
</evidence>